<gene>
    <name evidence="2" type="ORF">GDO86_000499</name>
</gene>
<evidence type="ECO:0008006" key="4">
    <source>
        <dbReference type="Google" id="ProtNLM"/>
    </source>
</evidence>
<dbReference type="PANTHER" id="PTHR35970">
    <property type="entry name" value="SODIUM CHANNEL AND CLATHRIN LINKER 1"/>
    <property type="match status" value="1"/>
</dbReference>
<dbReference type="InterPro" id="IPR038911">
    <property type="entry name" value="SCLT1"/>
</dbReference>
<dbReference type="GO" id="GO:0005814">
    <property type="term" value="C:centriole"/>
    <property type="evidence" value="ECO:0007669"/>
    <property type="project" value="TreeGrafter"/>
</dbReference>
<feature type="coiled-coil region" evidence="1">
    <location>
        <begin position="408"/>
        <end position="540"/>
    </location>
</feature>
<dbReference type="AlphaFoldDB" id="A0A8T2KHP7"/>
<evidence type="ECO:0000313" key="2">
    <source>
        <dbReference type="EMBL" id="KAG8453896.1"/>
    </source>
</evidence>
<dbReference type="PANTHER" id="PTHR35970:SF1">
    <property type="entry name" value="SODIUM CHANNEL AND CLATHRIN LINKER 1"/>
    <property type="match status" value="1"/>
</dbReference>
<feature type="coiled-coil region" evidence="1">
    <location>
        <begin position="574"/>
        <end position="668"/>
    </location>
</feature>
<dbReference type="GO" id="GO:0060271">
    <property type="term" value="P:cilium assembly"/>
    <property type="evidence" value="ECO:0007669"/>
    <property type="project" value="TreeGrafter"/>
</dbReference>
<dbReference type="Proteomes" id="UP000812440">
    <property type="component" value="Chromosome 1"/>
</dbReference>
<dbReference type="GO" id="GO:0045162">
    <property type="term" value="P:clustering of voltage-gated sodium channels"/>
    <property type="evidence" value="ECO:0007669"/>
    <property type="project" value="InterPro"/>
</dbReference>
<keyword evidence="1" id="KW-0175">Coiled coil</keyword>
<proteinExistence type="predicted"/>
<accession>A0A8T2KHP7</accession>
<reference evidence="2" key="1">
    <citation type="thesis" date="2020" institute="ProQuest LLC" country="789 East Eisenhower Parkway, Ann Arbor, MI, USA">
        <title>Comparative Genomics and Chromosome Evolution.</title>
        <authorList>
            <person name="Mudd A.B."/>
        </authorList>
    </citation>
    <scope>NUCLEOTIDE SEQUENCE</scope>
    <source>
        <strain evidence="2">Female2</strain>
        <tissue evidence="2">Blood</tissue>
    </source>
</reference>
<organism evidence="2 3">
    <name type="scientific">Hymenochirus boettgeri</name>
    <name type="common">Congo dwarf clawed frog</name>
    <dbReference type="NCBI Taxonomy" id="247094"/>
    <lineage>
        <taxon>Eukaryota</taxon>
        <taxon>Metazoa</taxon>
        <taxon>Chordata</taxon>
        <taxon>Craniata</taxon>
        <taxon>Vertebrata</taxon>
        <taxon>Euteleostomi</taxon>
        <taxon>Amphibia</taxon>
        <taxon>Batrachia</taxon>
        <taxon>Anura</taxon>
        <taxon>Pipoidea</taxon>
        <taxon>Pipidae</taxon>
        <taxon>Pipinae</taxon>
        <taxon>Hymenochirus</taxon>
    </lineage>
</organism>
<keyword evidence="3" id="KW-1185">Reference proteome</keyword>
<dbReference type="OrthoDB" id="551053at2759"/>
<name>A0A8T2KHP7_9PIPI</name>
<feature type="coiled-coil region" evidence="1">
    <location>
        <begin position="6"/>
        <end position="374"/>
    </location>
</feature>
<comment type="caution">
    <text evidence="2">The sequence shown here is derived from an EMBL/GenBank/DDBJ whole genome shotgun (WGS) entry which is preliminary data.</text>
</comment>
<protein>
    <recommendedName>
        <fullName evidence="4">Sodium channel and clathrin linker 1</fullName>
    </recommendedName>
</protein>
<evidence type="ECO:0000256" key="1">
    <source>
        <dbReference type="SAM" id="Coils"/>
    </source>
</evidence>
<dbReference type="EMBL" id="JAACNH010000001">
    <property type="protein sequence ID" value="KAG8453896.1"/>
    <property type="molecule type" value="Genomic_DNA"/>
</dbReference>
<evidence type="ECO:0000313" key="3">
    <source>
        <dbReference type="Proteomes" id="UP000812440"/>
    </source>
</evidence>
<sequence>MASLENEFLKDQVQRLRAALKEHEEKTNFSRHSTDQDESVLHDHAAAYISNEKRNLNLQNEEFDEHTEEISEQLRSCQKEIGNMRLKFESVIKENERLYEELRNKTEKQLESVSFGAGSAAHVFTEQELVKNLQEQLQHANEEKEKALELWQNSAQEMDNLQQLYSRHMTEAHIHVSERLKQKDQLTSLEQLNRNLQEAKEKAELTNQQFLQTVNQQNIERELLSKQLRQAKQDLREANAKLEETTKLTENLQEQLQIKEENDLTAKHREKVSDKRIQQFHSAMTQLETRLKAAVQHVEKANEERIALERQIGELQAKCAEIEENKYEAISKVRDSIQIVEEANLQKDQAFLREKQKEEEIENMKEAMAKIVQEAATRTRKEVEKTREMFNVQITRITEDLSAVQMECGEKQIQLERALREKRAAEEELEKMYKDCRVNEKDYRKQEELHQRCLTAERMKDDLQIKLHAAQNKIKQLELNTSEELSRCNEIIGKLNMTLESERESCNSISEERLKLVQENQQLRKDIEEWRKVSIEVQQKVKFQISTMEHEFSVKQQGFDVQLQEMEDSKINSINDLRRLLMAQQKATNQWKEEARKLTESTEARLGNLRSELKRQKRHSEELLFQLQRAKEKNGEFEKLILDYQEKSNRLQKRLDQAEERAATAFKQLNLIASQRRKAAHTLELENI</sequence>